<proteinExistence type="inferred from homology"/>
<dbReference type="CDD" id="cd10336">
    <property type="entry name" value="SLC6sbd_Tyt1-Like"/>
    <property type="match status" value="1"/>
</dbReference>
<feature type="transmembrane region" description="Helical" evidence="7">
    <location>
        <begin position="304"/>
        <end position="328"/>
    </location>
</feature>
<accession>A0A212JYQ0</accession>
<keyword evidence="6" id="KW-0769">Symport</keyword>
<evidence type="ECO:0000256" key="2">
    <source>
        <dbReference type="ARBA" id="ARBA00022448"/>
    </source>
</evidence>
<evidence type="ECO:0000256" key="4">
    <source>
        <dbReference type="ARBA" id="ARBA00022989"/>
    </source>
</evidence>
<dbReference type="EMBL" id="FLUQ01000002">
    <property type="protein sequence ID" value="SBW04556.1"/>
    <property type="molecule type" value="Genomic_DNA"/>
</dbReference>
<feature type="transmembrane region" description="Helical" evidence="7">
    <location>
        <begin position="217"/>
        <end position="240"/>
    </location>
</feature>
<dbReference type="NCBIfam" id="NF037979">
    <property type="entry name" value="Na_transp"/>
    <property type="match status" value="1"/>
</dbReference>
<feature type="transmembrane region" description="Helical" evidence="7">
    <location>
        <begin position="426"/>
        <end position="447"/>
    </location>
</feature>
<dbReference type="PRINTS" id="PR00176">
    <property type="entry name" value="NANEUSMPORT"/>
</dbReference>
<evidence type="ECO:0000256" key="6">
    <source>
        <dbReference type="RuleBase" id="RU003732"/>
    </source>
</evidence>
<dbReference type="PROSITE" id="PS50267">
    <property type="entry name" value="NA_NEUROTRAN_SYMP_3"/>
    <property type="match status" value="1"/>
</dbReference>
<dbReference type="GO" id="GO:0015293">
    <property type="term" value="F:symporter activity"/>
    <property type="evidence" value="ECO:0007669"/>
    <property type="project" value="UniProtKB-KW"/>
</dbReference>
<keyword evidence="3 6" id="KW-0812">Transmembrane</keyword>
<evidence type="ECO:0000256" key="1">
    <source>
        <dbReference type="ARBA" id="ARBA00004141"/>
    </source>
</evidence>
<reference evidence="8" key="1">
    <citation type="submission" date="2016-04" db="EMBL/GenBank/DDBJ databases">
        <authorList>
            <person name="Evans L.H."/>
            <person name="Alamgir A."/>
            <person name="Owens N."/>
            <person name="Weber N.D."/>
            <person name="Virtaneva K."/>
            <person name="Barbian K."/>
            <person name="Babar A."/>
            <person name="Rosenke K."/>
        </authorList>
    </citation>
    <scope>NUCLEOTIDE SEQUENCE</scope>
    <source>
        <strain evidence="8">86</strain>
    </source>
</reference>
<feature type="transmembrane region" description="Helical" evidence="7">
    <location>
        <begin position="12"/>
        <end position="30"/>
    </location>
</feature>
<dbReference type="AlphaFoldDB" id="A0A212JYQ0"/>
<sequence length="454" mass="49440">MTTQKRAAFGSRIGMVLAAAGSAVGLGNIWRFPYEAGNNGGGAFLLIYLGCVVLIGLPLMVSEFLVGRRSQANTALAFETLVPRSAWKWVGRGGVLTAFLILSYYCVVAGWTLEYMLESATNSFAGKTAAEYASNFGAFITNPWRPLIWLFVFMGITHYVVVRGVEAGIERASKIMMPLLFILLIILLLSAVTLPNAGKGVEFLLTPDFSKVTGSTFLSAMGQAFFSLSLGMGLTTYASYFDRKVNITKTALSVCSIDTLVAMLAGFIIFPAAFSVGIQPDAGPGLVFITLPNVFQQAFGSMPFLAMLLSLMFYALLALAALTSAIFLHEVATAYLHEEFAFSRTKSASIITASALVLGVTCSLSLGPLKDYTLFGMVVFDCFDYFTAKIMLPLVGFFIAIFVGWRLDKRLVKEEVTHYGELRDGVYKLLIFFVRYLVPAAILSIFLNELKVFS</sequence>
<comment type="subcellular location">
    <subcellularLocation>
        <location evidence="1">Membrane</location>
        <topology evidence="1">Multi-pass membrane protein</topology>
    </subcellularLocation>
</comment>
<gene>
    <name evidence="8" type="primary">yhdH</name>
    <name evidence="8" type="ORF">KL86DPRO_20336</name>
</gene>
<organism evidence="8">
    <name type="scientific">uncultured delta proteobacterium</name>
    <dbReference type="NCBI Taxonomy" id="34034"/>
    <lineage>
        <taxon>Bacteria</taxon>
        <taxon>Deltaproteobacteria</taxon>
        <taxon>environmental samples</taxon>
    </lineage>
</organism>
<keyword evidence="4 7" id="KW-1133">Transmembrane helix</keyword>
<feature type="transmembrane region" description="Helical" evidence="7">
    <location>
        <begin position="94"/>
        <end position="113"/>
    </location>
</feature>
<evidence type="ECO:0000256" key="3">
    <source>
        <dbReference type="ARBA" id="ARBA00022692"/>
    </source>
</evidence>
<dbReference type="Pfam" id="PF00209">
    <property type="entry name" value="SNF"/>
    <property type="match status" value="2"/>
</dbReference>
<comment type="similarity">
    <text evidence="6">Belongs to the sodium:neurotransmitter symporter (SNF) (TC 2.A.22) family.</text>
</comment>
<feature type="transmembrane region" description="Helical" evidence="7">
    <location>
        <begin position="147"/>
        <end position="165"/>
    </location>
</feature>
<feature type="transmembrane region" description="Helical" evidence="7">
    <location>
        <begin position="386"/>
        <end position="405"/>
    </location>
</feature>
<dbReference type="PROSITE" id="PS00610">
    <property type="entry name" value="NA_NEUROTRAN_SYMP_1"/>
    <property type="match status" value="1"/>
</dbReference>
<evidence type="ECO:0000256" key="5">
    <source>
        <dbReference type="ARBA" id="ARBA00023136"/>
    </source>
</evidence>
<feature type="transmembrane region" description="Helical" evidence="7">
    <location>
        <begin position="348"/>
        <end position="366"/>
    </location>
</feature>
<dbReference type="PANTHER" id="PTHR42948:SF1">
    <property type="entry name" value="TRANSPORTER"/>
    <property type="match status" value="1"/>
</dbReference>
<keyword evidence="5 7" id="KW-0472">Membrane</keyword>
<feature type="transmembrane region" description="Helical" evidence="7">
    <location>
        <begin position="252"/>
        <end position="274"/>
    </location>
</feature>
<feature type="transmembrane region" description="Helical" evidence="7">
    <location>
        <begin position="177"/>
        <end position="197"/>
    </location>
</feature>
<feature type="transmembrane region" description="Helical" evidence="7">
    <location>
        <begin position="42"/>
        <end position="61"/>
    </location>
</feature>
<protein>
    <recommendedName>
        <fullName evidence="6">Transporter</fullName>
    </recommendedName>
</protein>
<keyword evidence="2 6" id="KW-0813">Transport</keyword>
<dbReference type="PANTHER" id="PTHR42948">
    <property type="entry name" value="TRANSPORTER"/>
    <property type="match status" value="1"/>
</dbReference>
<dbReference type="SUPFAM" id="SSF161070">
    <property type="entry name" value="SNF-like"/>
    <property type="match status" value="1"/>
</dbReference>
<name>A0A212JYQ0_9DELT</name>
<dbReference type="GO" id="GO:0016020">
    <property type="term" value="C:membrane"/>
    <property type="evidence" value="ECO:0007669"/>
    <property type="project" value="UniProtKB-SubCell"/>
</dbReference>
<dbReference type="InterPro" id="IPR037272">
    <property type="entry name" value="SNS_sf"/>
</dbReference>
<dbReference type="InterPro" id="IPR000175">
    <property type="entry name" value="Na/ntran_symport"/>
</dbReference>
<evidence type="ECO:0000313" key="8">
    <source>
        <dbReference type="EMBL" id="SBW04556.1"/>
    </source>
</evidence>
<dbReference type="InterPro" id="IPR047218">
    <property type="entry name" value="YocR/YhdH-like"/>
</dbReference>
<evidence type="ECO:0000256" key="7">
    <source>
        <dbReference type="SAM" id="Phobius"/>
    </source>
</evidence>